<keyword evidence="6" id="KW-0255">Endonuclease</keyword>
<keyword evidence="3" id="KW-0963">Cytoplasm</keyword>
<evidence type="ECO:0000256" key="5">
    <source>
        <dbReference type="ARBA" id="ARBA00022737"/>
    </source>
</evidence>
<evidence type="ECO:0000256" key="1">
    <source>
        <dbReference type="ARBA" id="ARBA00004496"/>
    </source>
</evidence>
<dbReference type="PANTHER" id="PTHR16036:SF2">
    <property type="entry name" value="TRNA ENDONUCLEASE ANKZF1"/>
    <property type="match status" value="1"/>
</dbReference>
<evidence type="ECO:0000256" key="8">
    <source>
        <dbReference type="ARBA" id="ARBA00023043"/>
    </source>
</evidence>
<evidence type="ECO:0000259" key="10">
    <source>
        <dbReference type="PROSITE" id="PS52044"/>
    </source>
</evidence>
<dbReference type="PROSITE" id="PS52044">
    <property type="entry name" value="VLRF1"/>
    <property type="match status" value="1"/>
</dbReference>
<proteinExistence type="inferred from homology"/>
<dbReference type="EMBL" id="CP117811">
    <property type="protein sequence ID" value="WDE97015.1"/>
    <property type="molecule type" value="Genomic_DNA"/>
</dbReference>
<evidence type="ECO:0000256" key="2">
    <source>
        <dbReference type="ARBA" id="ARBA00009262"/>
    </source>
</evidence>
<keyword evidence="7" id="KW-0378">Hydrolase</keyword>
<evidence type="ECO:0000256" key="9">
    <source>
        <dbReference type="ARBA" id="ARBA00023054"/>
    </source>
</evidence>
<dbReference type="RefSeq" id="WP_274151144.1">
    <property type="nucleotide sequence ID" value="NZ_CP117811.1"/>
</dbReference>
<dbReference type="InterPro" id="IPR041175">
    <property type="entry name" value="VLRF1/Vms1"/>
</dbReference>
<evidence type="ECO:0000313" key="12">
    <source>
        <dbReference type="Proteomes" id="UP001214250"/>
    </source>
</evidence>
<organism evidence="11 12">
    <name type="scientific">Lentisphaera profundi</name>
    <dbReference type="NCBI Taxonomy" id="1658616"/>
    <lineage>
        <taxon>Bacteria</taxon>
        <taxon>Pseudomonadati</taxon>
        <taxon>Lentisphaerota</taxon>
        <taxon>Lentisphaeria</taxon>
        <taxon>Lentisphaerales</taxon>
        <taxon>Lentisphaeraceae</taxon>
        <taxon>Lentisphaera</taxon>
    </lineage>
</organism>
<comment type="subcellular location">
    <subcellularLocation>
        <location evidence="1">Cytoplasm</location>
    </subcellularLocation>
</comment>
<evidence type="ECO:0000313" key="11">
    <source>
        <dbReference type="EMBL" id="WDE97015.1"/>
    </source>
</evidence>
<accession>A0ABY7VUX4</accession>
<evidence type="ECO:0000256" key="4">
    <source>
        <dbReference type="ARBA" id="ARBA00022722"/>
    </source>
</evidence>
<evidence type="ECO:0000256" key="7">
    <source>
        <dbReference type="ARBA" id="ARBA00022801"/>
    </source>
</evidence>
<protein>
    <recommendedName>
        <fullName evidence="10">VLRF1 domain-containing protein</fullName>
    </recommendedName>
</protein>
<keyword evidence="12" id="KW-1185">Reference proteome</keyword>
<name>A0ABY7VUX4_9BACT</name>
<sequence>MSRLHKFQHHLCPDFLAELAKTGLLILGDPEKHSFECKEADQKIFTLRLPAFYPTPKKQEPLWSYLEEHTLSLDIPKYIVLLMESGRAAIGIFEDGKVLEHKNIRKYMVRKKQGKSQLNHLKTKGKSRYGSRLRLRESEAFFDEIIERLSTDTYSQCKQLIYHCPVRLKSCLYDAAEELKFDVNQFTWTRLGVDIKDCGFEEMKRLSQEIYFCRLTVEETTVKLPEIPEYQKLVL</sequence>
<feature type="domain" description="VLRF1" evidence="10">
    <location>
        <begin position="74"/>
        <end position="213"/>
    </location>
</feature>
<reference evidence="11 12" key="1">
    <citation type="submission" date="2023-02" db="EMBL/GenBank/DDBJ databases">
        <title>Genome sequence of Lentisphaera profundi SAORIC-696.</title>
        <authorList>
            <person name="Kim e."/>
            <person name="Cho J.-C."/>
            <person name="Choi A."/>
            <person name="Kang I."/>
        </authorList>
    </citation>
    <scope>NUCLEOTIDE SEQUENCE [LARGE SCALE GENOMIC DNA]</scope>
    <source>
        <strain evidence="11 12">SAORIC-696</strain>
    </source>
</reference>
<dbReference type="Pfam" id="PF18826">
    <property type="entry name" value="bVLRF1"/>
    <property type="match status" value="1"/>
</dbReference>
<evidence type="ECO:0000256" key="6">
    <source>
        <dbReference type="ARBA" id="ARBA00022759"/>
    </source>
</evidence>
<gene>
    <name evidence="11" type="ORF">PQO03_03445</name>
</gene>
<keyword evidence="5" id="KW-0677">Repeat</keyword>
<keyword evidence="9" id="KW-0175">Coiled coil</keyword>
<dbReference type="InterPro" id="IPR047139">
    <property type="entry name" value="ANKZ1/VMS1"/>
</dbReference>
<evidence type="ECO:0000256" key="3">
    <source>
        <dbReference type="ARBA" id="ARBA00022490"/>
    </source>
</evidence>
<dbReference type="PANTHER" id="PTHR16036">
    <property type="entry name" value="ANKYRIN REPEAT AND ZINC FINGER DOMAIN-CONTAINING PROTEIN 1"/>
    <property type="match status" value="1"/>
</dbReference>
<keyword evidence="4" id="KW-0540">Nuclease</keyword>
<dbReference type="Proteomes" id="UP001214250">
    <property type="component" value="Chromosome 1"/>
</dbReference>
<comment type="similarity">
    <text evidence="2">Belongs to the ANKZF1/VMS1 family.</text>
</comment>
<keyword evidence="8" id="KW-0040">ANK repeat</keyword>